<dbReference type="EMBL" id="VOEJ01000002">
    <property type="protein sequence ID" value="TWR30410.1"/>
    <property type="molecule type" value="Genomic_DNA"/>
</dbReference>
<comment type="caution">
    <text evidence="1">The sequence shown here is derived from an EMBL/GenBank/DDBJ whole genome shotgun (WGS) entry which is preliminary data.</text>
</comment>
<dbReference type="RefSeq" id="WP_146380868.1">
    <property type="nucleotide sequence ID" value="NZ_VOEJ01000002.1"/>
</dbReference>
<dbReference type="AlphaFoldDB" id="A0A563UG93"/>
<evidence type="ECO:0000313" key="1">
    <source>
        <dbReference type="EMBL" id="TWR30410.1"/>
    </source>
</evidence>
<dbReference type="Proteomes" id="UP000320042">
    <property type="component" value="Unassembled WGS sequence"/>
</dbReference>
<proteinExistence type="predicted"/>
<reference evidence="1 2" key="1">
    <citation type="submission" date="2019-07" db="EMBL/GenBank/DDBJ databases">
        <authorList>
            <person name="Kim J."/>
        </authorList>
    </citation>
    <scope>NUCLEOTIDE SEQUENCE [LARGE SCALE GENOMIC DNA]</scope>
    <source>
        <strain evidence="2">dk17</strain>
    </source>
</reference>
<keyword evidence="2" id="KW-1185">Reference proteome</keyword>
<accession>A0A563UG93</accession>
<organism evidence="1 2">
    <name type="scientific">Mucilaginibacter pallidiroseus</name>
    <dbReference type="NCBI Taxonomy" id="2599295"/>
    <lineage>
        <taxon>Bacteria</taxon>
        <taxon>Pseudomonadati</taxon>
        <taxon>Bacteroidota</taxon>
        <taxon>Sphingobacteriia</taxon>
        <taxon>Sphingobacteriales</taxon>
        <taxon>Sphingobacteriaceae</taxon>
        <taxon>Mucilaginibacter</taxon>
    </lineage>
</organism>
<protein>
    <submittedName>
        <fullName evidence="1">Uncharacterized protein</fullName>
    </submittedName>
</protein>
<evidence type="ECO:0000313" key="2">
    <source>
        <dbReference type="Proteomes" id="UP000320042"/>
    </source>
</evidence>
<dbReference type="OrthoDB" id="1361235at2"/>
<sequence>MIETIIGLAGLLIAWLTYKKTYLDKPNEEIEHFVTQFKATQGMSVKVRQMLKQYADENKAYSLEIFNGITIQSYLIMMNDSFEKNLHDDLLKKTIQLNPSKIMLASMTKSLEEQLKALTQVESLIWSMKLHLQNQSEGFGY</sequence>
<name>A0A563UG93_9SPHI</name>
<gene>
    <name evidence="1" type="ORF">FPZ43_05570</name>
</gene>